<reference evidence="6" key="1">
    <citation type="submission" date="2023-01" db="EMBL/GenBank/DDBJ databases">
        <title>Human gut microbiome strain richness.</title>
        <authorList>
            <person name="Chen-Liaw A."/>
        </authorList>
    </citation>
    <scope>NUCLEOTIDE SEQUENCE</scope>
    <source>
        <strain evidence="6">1001217st2_G6_1001217B_191108</strain>
    </source>
</reference>
<evidence type="ECO:0000313" key="6">
    <source>
        <dbReference type="EMBL" id="MDB7084509.1"/>
    </source>
</evidence>
<keyword evidence="2" id="KW-0479">Metal-binding</keyword>
<dbReference type="Pfam" id="PF04055">
    <property type="entry name" value="Radical_SAM"/>
    <property type="match status" value="1"/>
</dbReference>
<feature type="domain" description="Radical SAM core" evidence="5">
    <location>
        <begin position="12"/>
        <end position="149"/>
    </location>
</feature>
<evidence type="ECO:0000259" key="5">
    <source>
        <dbReference type="Pfam" id="PF04055"/>
    </source>
</evidence>
<dbReference type="EMBL" id="JAQLKE010000019">
    <property type="protein sequence ID" value="MDB7084509.1"/>
    <property type="molecule type" value="Genomic_DNA"/>
</dbReference>
<sequence length="368" mass="43284">MEKIHKFFECLIPITQCNLKCEYCYVIQEERRTLKQANLQYDIDTMRLALTKQRLGGTCYFSLCGAGETLLQKEIVDIVEVLLKNGHYVNITTNGTLPTRIKEMTNRFNESELLRLNFSFSFHYIELKRLNLINKFFESIEIAKEYNITYLIQLNLYDAYLPFLDDIADICIKRAGHLPQLALTRTEPEKGISCQSDIYSELSFDDYRKYGKKFKSKLFEFTCDNFMIQRKEFCYAGDWSGTLDLSTGILKPCYFSRKTQNIFSNIDKKIEFKAIGNTCKSPYCSNSSHFIALGVIPEYITPTYFELRHRDGEENYSECMKKFLSQKLYDNNKEYSYIKKKIINQKNTLYDNFFELMRMIKGKIVNGK</sequence>
<evidence type="ECO:0000256" key="3">
    <source>
        <dbReference type="ARBA" id="ARBA00023004"/>
    </source>
</evidence>
<dbReference type="InterPro" id="IPR013785">
    <property type="entry name" value="Aldolase_TIM"/>
</dbReference>
<name>A0AB35IJG2_9FIRM</name>
<evidence type="ECO:0000256" key="4">
    <source>
        <dbReference type="ARBA" id="ARBA00023014"/>
    </source>
</evidence>
<dbReference type="AlphaFoldDB" id="A0AB35IJG2"/>
<gene>
    <name evidence="6" type="ORF">PM738_11915</name>
</gene>
<evidence type="ECO:0000256" key="1">
    <source>
        <dbReference type="ARBA" id="ARBA00022691"/>
    </source>
</evidence>
<dbReference type="SFLD" id="SFLDS00029">
    <property type="entry name" value="Radical_SAM"/>
    <property type="match status" value="1"/>
</dbReference>
<dbReference type="Gene3D" id="3.20.20.70">
    <property type="entry name" value="Aldolase class I"/>
    <property type="match status" value="1"/>
</dbReference>
<dbReference type="InterPro" id="IPR050377">
    <property type="entry name" value="Radical_SAM_PqqE_MftC-like"/>
</dbReference>
<evidence type="ECO:0000313" key="7">
    <source>
        <dbReference type="Proteomes" id="UP001211987"/>
    </source>
</evidence>
<dbReference type="GO" id="GO:0051536">
    <property type="term" value="F:iron-sulfur cluster binding"/>
    <property type="evidence" value="ECO:0007669"/>
    <property type="project" value="UniProtKB-KW"/>
</dbReference>
<protein>
    <submittedName>
        <fullName evidence="6">Radical SAM protein</fullName>
    </submittedName>
</protein>
<dbReference type="GO" id="GO:0003824">
    <property type="term" value="F:catalytic activity"/>
    <property type="evidence" value="ECO:0007669"/>
    <property type="project" value="InterPro"/>
</dbReference>
<dbReference type="SUPFAM" id="SSF102114">
    <property type="entry name" value="Radical SAM enzymes"/>
    <property type="match status" value="1"/>
</dbReference>
<dbReference type="InterPro" id="IPR058240">
    <property type="entry name" value="rSAM_sf"/>
</dbReference>
<comment type="caution">
    <text evidence="6">The sequence shown here is derived from an EMBL/GenBank/DDBJ whole genome shotgun (WGS) entry which is preliminary data.</text>
</comment>
<dbReference type="GO" id="GO:0046872">
    <property type="term" value="F:metal ion binding"/>
    <property type="evidence" value="ECO:0007669"/>
    <property type="project" value="UniProtKB-KW"/>
</dbReference>
<dbReference type="Proteomes" id="UP001211987">
    <property type="component" value="Unassembled WGS sequence"/>
</dbReference>
<evidence type="ECO:0000256" key="2">
    <source>
        <dbReference type="ARBA" id="ARBA00022723"/>
    </source>
</evidence>
<dbReference type="CDD" id="cd01335">
    <property type="entry name" value="Radical_SAM"/>
    <property type="match status" value="1"/>
</dbReference>
<organism evidence="6 7">
    <name type="scientific">Thomasclavelia ramosa</name>
    <dbReference type="NCBI Taxonomy" id="1547"/>
    <lineage>
        <taxon>Bacteria</taxon>
        <taxon>Bacillati</taxon>
        <taxon>Bacillota</taxon>
        <taxon>Erysipelotrichia</taxon>
        <taxon>Erysipelotrichales</taxon>
        <taxon>Coprobacillaceae</taxon>
        <taxon>Thomasclavelia</taxon>
    </lineage>
</organism>
<proteinExistence type="predicted"/>
<dbReference type="PANTHER" id="PTHR11228:SF7">
    <property type="entry name" value="PQQA PEPTIDE CYCLASE"/>
    <property type="match status" value="1"/>
</dbReference>
<dbReference type="InterPro" id="IPR007197">
    <property type="entry name" value="rSAM"/>
</dbReference>
<keyword evidence="4" id="KW-0411">Iron-sulfur</keyword>
<accession>A0AB35IJG2</accession>
<dbReference type="SFLD" id="SFLDG01067">
    <property type="entry name" value="SPASM/twitch_domain_containing"/>
    <property type="match status" value="1"/>
</dbReference>
<dbReference type="RefSeq" id="WP_272018989.1">
    <property type="nucleotide sequence ID" value="NZ_JAQLKE010000019.1"/>
</dbReference>
<keyword evidence="3" id="KW-0408">Iron</keyword>
<keyword evidence="1" id="KW-0949">S-adenosyl-L-methionine</keyword>
<dbReference type="PANTHER" id="PTHR11228">
    <property type="entry name" value="RADICAL SAM DOMAIN PROTEIN"/>
    <property type="match status" value="1"/>
</dbReference>